<keyword evidence="2" id="KW-1185">Reference proteome</keyword>
<comment type="caution">
    <text evidence="1">The sequence shown here is derived from an EMBL/GenBank/DDBJ whole genome shotgun (WGS) entry which is preliminary data.</text>
</comment>
<sequence>MTSPWEWRMSMASWRGMKPGMGVMMVMVSFLRSILAVLKCFGSWYVSFLVYRGIPGSRFVLSSCFKKCDGMMTWSRAAKCVEAVAPASDNL</sequence>
<accession>A0A9P8WC77</accession>
<name>A0A9P8WC77_9HYPO</name>
<proteinExistence type="predicted"/>
<evidence type="ECO:0000313" key="2">
    <source>
        <dbReference type="Proteomes" id="UP000777438"/>
    </source>
</evidence>
<dbReference type="AlphaFoldDB" id="A0A9P8WC77"/>
<reference evidence="1 2" key="1">
    <citation type="journal article" date="2021" name="Nat. Commun.">
        <title>Genetic determinants of endophytism in the Arabidopsis root mycobiome.</title>
        <authorList>
            <person name="Mesny F."/>
            <person name="Miyauchi S."/>
            <person name="Thiergart T."/>
            <person name="Pickel B."/>
            <person name="Atanasova L."/>
            <person name="Karlsson M."/>
            <person name="Huettel B."/>
            <person name="Barry K.W."/>
            <person name="Haridas S."/>
            <person name="Chen C."/>
            <person name="Bauer D."/>
            <person name="Andreopoulos W."/>
            <person name="Pangilinan J."/>
            <person name="LaButti K."/>
            <person name="Riley R."/>
            <person name="Lipzen A."/>
            <person name="Clum A."/>
            <person name="Drula E."/>
            <person name="Henrissat B."/>
            <person name="Kohler A."/>
            <person name="Grigoriev I.V."/>
            <person name="Martin F.M."/>
            <person name="Hacquard S."/>
        </authorList>
    </citation>
    <scope>NUCLEOTIDE SEQUENCE [LARGE SCALE GENOMIC DNA]</scope>
    <source>
        <strain evidence="1 2">MPI-CAGE-CH-0241</strain>
    </source>
</reference>
<dbReference type="Proteomes" id="UP000777438">
    <property type="component" value="Unassembled WGS sequence"/>
</dbReference>
<dbReference type="EMBL" id="JAGPYM010000004">
    <property type="protein sequence ID" value="KAH6895920.1"/>
    <property type="molecule type" value="Genomic_DNA"/>
</dbReference>
<organism evidence="1 2">
    <name type="scientific">Thelonectria olida</name>
    <dbReference type="NCBI Taxonomy" id="1576542"/>
    <lineage>
        <taxon>Eukaryota</taxon>
        <taxon>Fungi</taxon>
        <taxon>Dikarya</taxon>
        <taxon>Ascomycota</taxon>
        <taxon>Pezizomycotina</taxon>
        <taxon>Sordariomycetes</taxon>
        <taxon>Hypocreomycetidae</taxon>
        <taxon>Hypocreales</taxon>
        <taxon>Nectriaceae</taxon>
        <taxon>Thelonectria</taxon>
    </lineage>
</organism>
<evidence type="ECO:0000313" key="1">
    <source>
        <dbReference type="EMBL" id="KAH6895920.1"/>
    </source>
</evidence>
<protein>
    <submittedName>
        <fullName evidence="1">Uncharacterized protein</fullName>
    </submittedName>
</protein>
<gene>
    <name evidence="1" type="ORF">B0T10DRAFT_229180</name>
</gene>